<dbReference type="InterPro" id="IPR040472">
    <property type="entry name" value="FMRP_KH0"/>
</dbReference>
<feature type="region of interest" description="Disordered" evidence="2">
    <location>
        <begin position="399"/>
        <end position="484"/>
    </location>
</feature>
<dbReference type="SMART" id="SM00322">
    <property type="entry name" value="KH"/>
    <property type="match status" value="2"/>
</dbReference>
<dbReference type="InterPro" id="IPR040148">
    <property type="entry name" value="FMR1"/>
</dbReference>
<dbReference type="GO" id="GO:0043005">
    <property type="term" value="C:neuron projection"/>
    <property type="evidence" value="ECO:0007669"/>
    <property type="project" value="TreeGrafter"/>
</dbReference>
<name>A0A0K0FQ84_STRVS</name>
<evidence type="ECO:0000259" key="3">
    <source>
        <dbReference type="SMART" id="SM00322"/>
    </source>
</evidence>
<dbReference type="Pfam" id="PF00013">
    <property type="entry name" value="KH_1"/>
    <property type="match status" value="1"/>
</dbReference>
<evidence type="ECO:0000256" key="1">
    <source>
        <dbReference type="PROSITE-ProRule" id="PRU00117"/>
    </source>
</evidence>
<sequence>MDIEVRACKSSNTLVEAVIKSFNDPDGLLIQYKSSETPPKKMPITSCYVARKDRFTKNDLIKPDSLIKVGGIVEARSAVLTDSEGLVGWSQGRIKKVENNYIVVESVEKSTLIDIVNIDECREVKEPIQLTSSMLKTEEVVVPSDMVEYFNRPDSYNDLIKIIGDIAIEYKYEENKPNEPKGKFIISTYNAVSLKKVKILSDIYFNDTRQKMQLVMKKDEVTRLLSQAAAAPKHIEEFTVSTSFMGLAIGTHGANILAARDIEGIEDIQIDEATRGNDGLVVFKIFADNKEAAEKARAILEYKTGEVKVPRNMVGKMIGKQGKTIQDIVDKSGTIRVQIGEEKPLEKNPDGSVVSNDDKPDFVDFVFTGTSEAIANAEFLIDFHLRHLQEMDEMREEVDDLSKQLYSKPNGDIPSREYNAAPRSGRFNNESNFNRSSRTSSRHGKPYINGNQKNGSKENGHETRANGNGISNTNGFKGPKKGSLTTLDSAFESAVIIKGNGKKNKKNAKKEATSN</sequence>
<dbReference type="GO" id="GO:0010494">
    <property type="term" value="C:cytoplasmic stress granule"/>
    <property type="evidence" value="ECO:0007669"/>
    <property type="project" value="TreeGrafter"/>
</dbReference>
<dbReference type="SUPFAM" id="SSF54791">
    <property type="entry name" value="Eukaryotic type KH-domain (KH-domain type I)"/>
    <property type="match status" value="2"/>
</dbReference>
<dbReference type="InterPro" id="IPR036612">
    <property type="entry name" value="KH_dom_type_1_sf"/>
</dbReference>
<feature type="compositionally biased region" description="Low complexity" evidence="2">
    <location>
        <begin position="423"/>
        <end position="439"/>
    </location>
</feature>
<dbReference type="Gene3D" id="3.30.1370.10">
    <property type="entry name" value="K Homology domain, type 1"/>
    <property type="match status" value="2"/>
</dbReference>
<evidence type="ECO:0000313" key="4">
    <source>
        <dbReference type="Proteomes" id="UP000035680"/>
    </source>
</evidence>
<feature type="region of interest" description="Disordered" evidence="2">
    <location>
        <begin position="496"/>
        <end position="515"/>
    </location>
</feature>
<evidence type="ECO:0000256" key="2">
    <source>
        <dbReference type="SAM" id="MobiDB-lite"/>
    </source>
</evidence>
<dbReference type="GO" id="GO:0051028">
    <property type="term" value="P:mRNA transport"/>
    <property type="evidence" value="ECO:0007669"/>
    <property type="project" value="TreeGrafter"/>
</dbReference>
<dbReference type="GO" id="GO:0048513">
    <property type="term" value="P:animal organ development"/>
    <property type="evidence" value="ECO:0007669"/>
    <property type="project" value="TreeGrafter"/>
</dbReference>
<dbReference type="PANTHER" id="PTHR10603">
    <property type="entry name" value="FRAGILE X MENTAL RETARDATION SYNDROME-RELATED PROTEIN"/>
    <property type="match status" value="1"/>
</dbReference>
<dbReference type="PANTHER" id="PTHR10603:SF7">
    <property type="entry name" value="FRAGILE X MESSENGER RIBONUCLEOPROTEIN 1 HOMOLOG"/>
    <property type="match status" value="1"/>
</dbReference>
<dbReference type="WBParaSite" id="SVE_1157000.1">
    <property type="protein sequence ID" value="SVE_1157000.1"/>
    <property type="gene ID" value="SVE_1157000"/>
</dbReference>
<dbReference type="GO" id="GO:0099577">
    <property type="term" value="P:regulation of translation at presynapse, modulating synaptic transmission"/>
    <property type="evidence" value="ECO:0007669"/>
    <property type="project" value="TreeGrafter"/>
</dbReference>
<protein>
    <submittedName>
        <fullName evidence="5">KH domain-containing protein</fullName>
    </submittedName>
</protein>
<keyword evidence="1" id="KW-0694">RNA-binding</keyword>
<dbReference type="GO" id="GO:0098793">
    <property type="term" value="C:presynapse"/>
    <property type="evidence" value="ECO:0007669"/>
    <property type="project" value="GOC"/>
</dbReference>
<dbReference type="InterPro" id="IPR004087">
    <property type="entry name" value="KH_dom"/>
</dbReference>
<dbReference type="GO" id="GO:0043488">
    <property type="term" value="P:regulation of mRNA stability"/>
    <property type="evidence" value="ECO:0007669"/>
    <property type="project" value="TreeGrafter"/>
</dbReference>
<feature type="domain" description="K Homology" evidence="3">
    <location>
        <begin position="232"/>
        <end position="301"/>
    </location>
</feature>
<proteinExistence type="predicted"/>
<dbReference type="AlphaFoldDB" id="A0A0K0FQ84"/>
<dbReference type="GO" id="GO:0005634">
    <property type="term" value="C:nucleus"/>
    <property type="evidence" value="ECO:0007669"/>
    <property type="project" value="TreeGrafter"/>
</dbReference>
<dbReference type="CDD" id="cd22426">
    <property type="entry name" value="KH_I_FMR1_FXR_rpt2"/>
    <property type="match status" value="1"/>
</dbReference>
<reference evidence="4" key="1">
    <citation type="submission" date="2014-07" db="EMBL/GenBank/DDBJ databases">
        <authorList>
            <person name="Martin A.A"/>
            <person name="De Silva N."/>
        </authorList>
    </citation>
    <scope>NUCLEOTIDE SEQUENCE</scope>
</reference>
<dbReference type="STRING" id="75913.A0A0K0FQ84"/>
<feature type="domain" description="K Homology" evidence="3">
    <location>
        <begin position="303"/>
        <end position="386"/>
    </location>
</feature>
<feature type="compositionally biased region" description="Polar residues" evidence="2">
    <location>
        <begin position="465"/>
        <end position="475"/>
    </location>
</feature>
<dbReference type="GO" id="GO:0045727">
    <property type="term" value="P:positive regulation of translation"/>
    <property type="evidence" value="ECO:0007669"/>
    <property type="project" value="TreeGrafter"/>
</dbReference>
<dbReference type="Proteomes" id="UP000035680">
    <property type="component" value="Unassembled WGS sequence"/>
</dbReference>
<reference evidence="5" key="2">
    <citation type="submission" date="2015-08" db="UniProtKB">
        <authorList>
            <consortium name="WormBaseParasite"/>
        </authorList>
    </citation>
    <scope>IDENTIFICATION</scope>
</reference>
<dbReference type="GO" id="GO:0003730">
    <property type="term" value="F:mRNA 3'-UTR binding"/>
    <property type="evidence" value="ECO:0007669"/>
    <property type="project" value="TreeGrafter"/>
</dbReference>
<accession>A0A0K0FQ84</accession>
<feature type="compositionally biased region" description="Basic and acidic residues" evidence="2">
    <location>
        <begin position="455"/>
        <end position="464"/>
    </location>
</feature>
<dbReference type="GO" id="GO:0048170">
    <property type="term" value="P:positive regulation of long-term neuronal synaptic plasticity"/>
    <property type="evidence" value="ECO:0007669"/>
    <property type="project" value="TreeGrafter"/>
</dbReference>
<evidence type="ECO:0000313" key="5">
    <source>
        <dbReference type="WBParaSite" id="SVE_1157000.1"/>
    </source>
</evidence>
<dbReference type="GO" id="GO:0045182">
    <property type="term" value="F:translation regulator activity"/>
    <property type="evidence" value="ECO:0007669"/>
    <property type="project" value="TreeGrafter"/>
</dbReference>
<dbReference type="Pfam" id="PF17904">
    <property type="entry name" value="KH_9"/>
    <property type="match status" value="1"/>
</dbReference>
<organism evidence="4 5">
    <name type="scientific">Strongyloides venezuelensis</name>
    <name type="common">Threadworm</name>
    <dbReference type="NCBI Taxonomy" id="75913"/>
    <lineage>
        <taxon>Eukaryota</taxon>
        <taxon>Metazoa</taxon>
        <taxon>Ecdysozoa</taxon>
        <taxon>Nematoda</taxon>
        <taxon>Chromadorea</taxon>
        <taxon>Rhabditida</taxon>
        <taxon>Tylenchina</taxon>
        <taxon>Panagrolaimomorpha</taxon>
        <taxon>Strongyloidoidea</taxon>
        <taxon>Strongyloididae</taxon>
        <taxon>Strongyloides</taxon>
    </lineage>
</organism>
<dbReference type="InterPro" id="IPR004088">
    <property type="entry name" value="KH_dom_type_1"/>
</dbReference>
<dbReference type="PROSITE" id="PS50084">
    <property type="entry name" value="KH_TYPE_1"/>
    <property type="match status" value="2"/>
</dbReference>
<keyword evidence="4" id="KW-1185">Reference proteome</keyword>